<keyword evidence="9" id="KW-0408">Iron</keyword>
<comment type="caution">
    <text evidence="14">The sequence shown here is derived from an EMBL/GenBank/DDBJ whole genome shotgun (WGS) entry which is preliminary data.</text>
</comment>
<reference evidence="14 15" key="1">
    <citation type="journal article" date="2016" name="Nat. Commun.">
        <title>Thousands of microbial genomes shed light on interconnected biogeochemical processes in an aquifer system.</title>
        <authorList>
            <person name="Anantharaman K."/>
            <person name="Brown C.T."/>
            <person name="Hug L.A."/>
            <person name="Sharon I."/>
            <person name="Castelle C.J."/>
            <person name="Probst A.J."/>
            <person name="Thomas B.C."/>
            <person name="Singh A."/>
            <person name="Wilkins M.J."/>
            <person name="Karaoz U."/>
            <person name="Brodie E.L."/>
            <person name="Williams K.H."/>
            <person name="Hubbard S.S."/>
            <person name="Banfield J.F."/>
        </authorList>
    </citation>
    <scope>NUCLEOTIDE SEQUENCE [LARGE SCALE GENOMIC DNA]</scope>
    <source>
        <strain evidence="15">RIFCSPLOWO2_12_FULL_64_10</strain>
    </source>
</reference>
<gene>
    <name evidence="14" type="ORF">A3F84_15245</name>
</gene>
<dbReference type="PANTHER" id="PTHR31528">
    <property type="entry name" value="4-AMINO-5-HYDROXYMETHYL-2-METHYLPYRIMIDINE PHOSPHATE SYNTHASE THI11-RELATED"/>
    <property type="match status" value="1"/>
</dbReference>
<dbReference type="AlphaFoldDB" id="A0A1F6CSI8"/>
<dbReference type="EMBL" id="MFKF01000162">
    <property type="protein sequence ID" value="OGG51971.1"/>
    <property type="molecule type" value="Genomic_DNA"/>
</dbReference>
<evidence type="ECO:0000259" key="13">
    <source>
        <dbReference type="Pfam" id="PF09084"/>
    </source>
</evidence>
<keyword evidence="7" id="KW-0663">Pyridoxal phosphate</keyword>
<comment type="subunit">
    <text evidence="4">Homodimer.</text>
</comment>
<dbReference type="GO" id="GO:0046872">
    <property type="term" value="F:metal ion binding"/>
    <property type="evidence" value="ECO:0007669"/>
    <property type="project" value="UniProtKB-KW"/>
</dbReference>
<dbReference type="SUPFAM" id="SSF53850">
    <property type="entry name" value="Periplasmic binding protein-like II"/>
    <property type="match status" value="1"/>
</dbReference>
<keyword evidence="5" id="KW-0808">Transferase</keyword>
<comment type="catalytic activity">
    <reaction evidence="11">
        <text>N(6)-(pyridoxal phosphate)-L-lysyl-[4-amino-5-hydroxymethyl-2-methylpyrimidine phosphate synthase] + L-histidyl-[4-amino-5-hydroxymethyl-2-methylpyrimidine phosphate synthase] + 2 Fe(3+) + 4 H2O = L-lysyl-[4-amino-5-hydroxymethyl-2-methylpyrimidine phosphate synthase] + (2S)-2-amino-5-hydroxy-4-oxopentanoyl-[4-amino-5-hydroxymethyl-2-methylpyrimidine phosphate synthase] + 4-amino-2-methyl-5-(phosphooxymethyl)pyrimidine + 3-oxopropanoate + 2 Fe(2+) + 2 H(+)</text>
        <dbReference type="Rhea" id="RHEA:65756"/>
        <dbReference type="Rhea" id="RHEA-COMP:16892"/>
        <dbReference type="Rhea" id="RHEA-COMP:16893"/>
        <dbReference type="Rhea" id="RHEA-COMP:16894"/>
        <dbReference type="Rhea" id="RHEA-COMP:16895"/>
        <dbReference type="ChEBI" id="CHEBI:15377"/>
        <dbReference type="ChEBI" id="CHEBI:15378"/>
        <dbReference type="ChEBI" id="CHEBI:29033"/>
        <dbReference type="ChEBI" id="CHEBI:29034"/>
        <dbReference type="ChEBI" id="CHEBI:29969"/>
        <dbReference type="ChEBI" id="CHEBI:29979"/>
        <dbReference type="ChEBI" id="CHEBI:33190"/>
        <dbReference type="ChEBI" id="CHEBI:58354"/>
        <dbReference type="ChEBI" id="CHEBI:143915"/>
        <dbReference type="ChEBI" id="CHEBI:157692"/>
    </reaction>
    <physiologicalReaction direction="left-to-right" evidence="11">
        <dbReference type="Rhea" id="RHEA:65757"/>
    </physiologicalReaction>
</comment>
<evidence type="ECO:0000256" key="10">
    <source>
        <dbReference type="ARBA" id="ARBA00033171"/>
    </source>
</evidence>
<dbReference type="Proteomes" id="UP000178606">
    <property type="component" value="Unassembled WGS sequence"/>
</dbReference>
<dbReference type="GO" id="GO:0009228">
    <property type="term" value="P:thiamine biosynthetic process"/>
    <property type="evidence" value="ECO:0007669"/>
    <property type="project" value="UniProtKB-KW"/>
</dbReference>
<keyword evidence="12" id="KW-0732">Signal</keyword>
<evidence type="ECO:0000256" key="8">
    <source>
        <dbReference type="ARBA" id="ARBA00022977"/>
    </source>
</evidence>
<evidence type="ECO:0000256" key="5">
    <source>
        <dbReference type="ARBA" id="ARBA00022679"/>
    </source>
</evidence>
<organism evidence="14 15">
    <name type="scientific">Handelsmanbacteria sp. (strain RIFCSPLOWO2_12_FULL_64_10)</name>
    <dbReference type="NCBI Taxonomy" id="1817868"/>
    <lineage>
        <taxon>Bacteria</taxon>
        <taxon>Candidatus Handelsmaniibacteriota</taxon>
    </lineage>
</organism>
<feature type="signal peptide" evidence="12">
    <location>
        <begin position="1"/>
        <end position="20"/>
    </location>
</feature>
<dbReference type="InterPro" id="IPR015168">
    <property type="entry name" value="SsuA/THI5"/>
</dbReference>
<protein>
    <recommendedName>
        <fullName evidence="10">Thiamine pyrimidine synthase</fullName>
    </recommendedName>
</protein>
<name>A0A1F6CSI8_HANXR</name>
<comment type="similarity">
    <text evidence="3">Belongs to the NMT1/THI5 family.</text>
</comment>
<evidence type="ECO:0000256" key="12">
    <source>
        <dbReference type="SAM" id="SignalP"/>
    </source>
</evidence>
<feature type="domain" description="SsuA/THI5-like" evidence="13">
    <location>
        <begin position="40"/>
        <end position="251"/>
    </location>
</feature>
<evidence type="ECO:0000313" key="15">
    <source>
        <dbReference type="Proteomes" id="UP000178606"/>
    </source>
</evidence>
<evidence type="ECO:0000256" key="2">
    <source>
        <dbReference type="ARBA" id="ARBA00004948"/>
    </source>
</evidence>
<evidence type="ECO:0000256" key="7">
    <source>
        <dbReference type="ARBA" id="ARBA00022898"/>
    </source>
</evidence>
<comment type="pathway">
    <text evidence="2">Cofactor biosynthesis; thiamine diphosphate biosynthesis.</text>
</comment>
<dbReference type="PROSITE" id="PS51257">
    <property type="entry name" value="PROKAR_LIPOPROTEIN"/>
    <property type="match status" value="1"/>
</dbReference>
<dbReference type="InterPro" id="IPR027939">
    <property type="entry name" value="NMT1/THI5"/>
</dbReference>
<comment type="function">
    <text evidence="1">Responsible for the formation of the pyrimidine heterocycle in the thiamine biosynthesis pathway. Catalyzes the formation of hydroxymethylpyrimidine phosphate (HMP-P) from histidine and pyridoxal phosphate (PLP). The protein uses PLP and the active site histidine to form HMP-P, generating an inactive enzyme. The enzyme can only undergo a single turnover, which suggests it is a suicide enzyme.</text>
</comment>
<evidence type="ECO:0000256" key="3">
    <source>
        <dbReference type="ARBA" id="ARBA00009406"/>
    </source>
</evidence>
<proteinExistence type="inferred from homology"/>
<dbReference type="PANTHER" id="PTHR31528:SF1">
    <property type="entry name" value="4-AMINO-5-HYDROXYMETHYL-2-METHYLPYRIMIDINE PHOSPHATE SYNTHASE THI11-RELATED"/>
    <property type="match status" value="1"/>
</dbReference>
<sequence length="328" mass="35912">MRFRSLLIVLLIALMGISCGSKQDTASGTIEFVLDWKAQMEHSGFFVAQQKGFYREEGLEVKILDGNGAPNAAILVGNGTYKLGVSSGAATVIARAKGIPAVSVAVLNQRSPMVIYALAESGIQKPQDLTGKKLGVNFEGIKYQEYRALLTKLNINSATIKEIGMAGSDPAPLLAGQVDALVGYTQDQPVQVELRGRKVNRISFPDYGVNLYSTNIIVNEAFLKSHSDVVRRFVRASLRGWDYAVAHPDEAVSIFHAGHPESNIAFNRANFQHLIPLLSGPDTERMGFGAQSAERWTHTQDTLFDLKRIEQKTDVSALFTNEFLSKKP</sequence>
<dbReference type="Pfam" id="PF09084">
    <property type="entry name" value="NMT1"/>
    <property type="match status" value="1"/>
</dbReference>
<evidence type="ECO:0000256" key="11">
    <source>
        <dbReference type="ARBA" id="ARBA00048179"/>
    </source>
</evidence>
<dbReference type="GO" id="GO:0016740">
    <property type="term" value="F:transferase activity"/>
    <property type="evidence" value="ECO:0007669"/>
    <property type="project" value="UniProtKB-KW"/>
</dbReference>
<dbReference type="Gene3D" id="3.40.190.10">
    <property type="entry name" value="Periplasmic binding protein-like II"/>
    <property type="match status" value="2"/>
</dbReference>
<accession>A0A1F6CSI8</accession>
<keyword evidence="6" id="KW-0479">Metal-binding</keyword>
<evidence type="ECO:0000313" key="14">
    <source>
        <dbReference type="EMBL" id="OGG51971.1"/>
    </source>
</evidence>
<evidence type="ECO:0000256" key="1">
    <source>
        <dbReference type="ARBA" id="ARBA00003469"/>
    </source>
</evidence>
<evidence type="ECO:0000256" key="4">
    <source>
        <dbReference type="ARBA" id="ARBA00011738"/>
    </source>
</evidence>
<evidence type="ECO:0000256" key="6">
    <source>
        <dbReference type="ARBA" id="ARBA00022723"/>
    </source>
</evidence>
<evidence type="ECO:0000256" key="9">
    <source>
        <dbReference type="ARBA" id="ARBA00023004"/>
    </source>
</evidence>
<feature type="chain" id="PRO_5009523602" description="Thiamine pyrimidine synthase" evidence="12">
    <location>
        <begin position="21"/>
        <end position="328"/>
    </location>
</feature>
<keyword evidence="8" id="KW-0784">Thiamine biosynthesis</keyword>